<dbReference type="PRINTS" id="PR00759">
    <property type="entry name" value="BASICPTASE"/>
</dbReference>
<proteinExistence type="predicted"/>
<feature type="domain" description="BPTI/Kunitz inhibitor" evidence="3">
    <location>
        <begin position="172"/>
        <end position="222"/>
    </location>
</feature>
<protein>
    <submittedName>
        <fullName evidence="5">Carboxypeptidase inhibitor SmCI-like</fullName>
    </submittedName>
</protein>
<dbReference type="Proteomes" id="UP001652642">
    <property type="component" value="Chromosome 8"/>
</dbReference>
<dbReference type="InterPro" id="IPR036880">
    <property type="entry name" value="Kunitz_BPTI_sf"/>
</dbReference>
<feature type="chain" id="PRO_5047275524" evidence="2">
    <location>
        <begin position="18"/>
        <end position="224"/>
    </location>
</feature>
<dbReference type="SUPFAM" id="SSF57362">
    <property type="entry name" value="BPTI-like"/>
    <property type="match status" value="3"/>
</dbReference>
<keyword evidence="1" id="KW-1015">Disulfide bond</keyword>
<evidence type="ECO:0000256" key="2">
    <source>
        <dbReference type="SAM" id="SignalP"/>
    </source>
</evidence>
<sequence>MQCCFVVLLCLLGSSTPSLVPPVALDETTTACTLPPQKGPCREDITRYYYNAKSKRCETFLYGGCMGNDNNFLTEEICKQACKVSEGSPPSSSSTPHPSSPPVDPNALPVICTLTPVKGRCHGHHTRYYYDVESHSCKMFVYGGCLGNGNRFYTMEECLKRCRSTKEMPIVCRIPKDSGTCSQRLIRYYYDQASGSCETFVYSGCDGNANHFHSIEECQTICSV</sequence>
<accession>A0A6J0SFP0</accession>
<dbReference type="InParanoid" id="A0A6J0SFP0"/>
<evidence type="ECO:0000313" key="5">
    <source>
        <dbReference type="RefSeq" id="XP_020633623.2"/>
    </source>
</evidence>
<dbReference type="PANTHER" id="PTHR10083">
    <property type="entry name" value="KUNITZ-TYPE PROTEASE INHIBITOR-RELATED"/>
    <property type="match status" value="1"/>
</dbReference>
<dbReference type="PANTHER" id="PTHR10083:SF374">
    <property type="entry name" value="BPTI_KUNITZ INHIBITOR DOMAIN-CONTAINING PROTEIN"/>
    <property type="match status" value="1"/>
</dbReference>
<dbReference type="SMART" id="SM00131">
    <property type="entry name" value="KU"/>
    <property type="match status" value="3"/>
</dbReference>
<name>A0A6J0SFP0_9SAUR</name>
<gene>
    <name evidence="5" type="primary">LOC110070291</name>
</gene>
<dbReference type="GO" id="GO:0005615">
    <property type="term" value="C:extracellular space"/>
    <property type="evidence" value="ECO:0007669"/>
    <property type="project" value="TreeGrafter"/>
</dbReference>
<dbReference type="InterPro" id="IPR050098">
    <property type="entry name" value="TFPI/VKTCI-like"/>
</dbReference>
<dbReference type="Pfam" id="PF00014">
    <property type="entry name" value="Kunitz_BPTI"/>
    <property type="match status" value="3"/>
</dbReference>
<keyword evidence="2" id="KW-0732">Signal</keyword>
<dbReference type="CDD" id="cd00109">
    <property type="entry name" value="Kunitz-type"/>
    <property type="match status" value="3"/>
</dbReference>
<dbReference type="InterPro" id="IPR020901">
    <property type="entry name" value="Prtase_inh_Kunz-CS"/>
</dbReference>
<evidence type="ECO:0000313" key="4">
    <source>
        <dbReference type="Proteomes" id="UP001652642"/>
    </source>
</evidence>
<dbReference type="GeneID" id="110070291"/>
<dbReference type="InterPro" id="IPR002223">
    <property type="entry name" value="Kunitz_BPTI"/>
</dbReference>
<keyword evidence="4" id="KW-1185">Reference proteome</keyword>
<dbReference type="AlphaFoldDB" id="A0A6J0SFP0"/>
<organism evidence="4 5">
    <name type="scientific">Pogona vitticeps</name>
    <name type="common">central bearded dragon</name>
    <dbReference type="NCBI Taxonomy" id="103695"/>
    <lineage>
        <taxon>Eukaryota</taxon>
        <taxon>Metazoa</taxon>
        <taxon>Chordata</taxon>
        <taxon>Craniata</taxon>
        <taxon>Vertebrata</taxon>
        <taxon>Euteleostomi</taxon>
        <taxon>Lepidosauria</taxon>
        <taxon>Squamata</taxon>
        <taxon>Bifurcata</taxon>
        <taxon>Unidentata</taxon>
        <taxon>Episquamata</taxon>
        <taxon>Toxicofera</taxon>
        <taxon>Iguania</taxon>
        <taxon>Acrodonta</taxon>
        <taxon>Agamidae</taxon>
        <taxon>Amphibolurinae</taxon>
        <taxon>Pogona</taxon>
    </lineage>
</organism>
<dbReference type="PROSITE" id="PS50279">
    <property type="entry name" value="BPTI_KUNITZ_2"/>
    <property type="match status" value="3"/>
</dbReference>
<dbReference type="KEGG" id="pvt:110070291"/>
<reference evidence="5" key="1">
    <citation type="submission" date="2025-08" db="UniProtKB">
        <authorList>
            <consortium name="RefSeq"/>
        </authorList>
    </citation>
    <scope>IDENTIFICATION</scope>
</reference>
<feature type="domain" description="BPTI/Kunitz inhibitor" evidence="3">
    <location>
        <begin position="32"/>
        <end position="82"/>
    </location>
</feature>
<feature type="domain" description="BPTI/Kunitz inhibitor" evidence="3">
    <location>
        <begin position="112"/>
        <end position="162"/>
    </location>
</feature>
<feature type="signal peptide" evidence="2">
    <location>
        <begin position="1"/>
        <end position="17"/>
    </location>
</feature>
<evidence type="ECO:0000256" key="1">
    <source>
        <dbReference type="ARBA" id="ARBA00023157"/>
    </source>
</evidence>
<evidence type="ECO:0000259" key="3">
    <source>
        <dbReference type="PROSITE" id="PS50279"/>
    </source>
</evidence>
<dbReference type="GO" id="GO:0004867">
    <property type="term" value="F:serine-type endopeptidase inhibitor activity"/>
    <property type="evidence" value="ECO:0007669"/>
    <property type="project" value="UniProtKB-KW"/>
</dbReference>
<dbReference type="RefSeq" id="XP_020633623.2">
    <property type="nucleotide sequence ID" value="XM_020777964.2"/>
</dbReference>
<dbReference type="Gene3D" id="4.10.410.10">
    <property type="entry name" value="Pancreatic trypsin inhibitor Kunitz domain"/>
    <property type="match status" value="3"/>
</dbReference>
<dbReference type="PROSITE" id="PS00280">
    <property type="entry name" value="BPTI_KUNITZ_1"/>
    <property type="match status" value="3"/>
</dbReference>
<dbReference type="OrthoDB" id="8935200at2759"/>